<evidence type="ECO:0008006" key="4">
    <source>
        <dbReference type="Google" id="ProtNLM"/>
    </source>
</evidence>
<organism evidence="2 3">
    <name type="scientific">Operophtera brumata</name>
    <name type="common">Winter moth</name>
    <name type="synonym">Phalaena brumata</name>
    <dbReference type="NCBI Taxonomy" id="104452"/>
    <lineage>
        <taxon>Eukaryota</taxon>
        <taxon>Metazoa</taxon>
        <taxon>Ecdysozoa</taxon>
        <taxon>Arthropoda</taxon>
        <taxon>Hexapoda</taxon>
        <taxon>Insecta</taxon>
        <taxon>Pterygota</taxon>
        <taxon>Neoptera</taxon>
        <taxon>Endopterygota</taxon>
        <taxon>Lepidoptera</taxon>
        <taxon>Glossata</taxon>
        <taxon>Ditrysia</taxon>
        <taxon>Geometroidea</taxon>
        <taxon>Geometridae</taxon>
        <taxon>Larentiinae</taxon>
        <taxon>Operophtera</taxon>
    </lineage>
</organism>
<gene>
    <name evidence="2" type="ORF">OBRU01_26828</name>
</gene>
<comment type="caution">
    <text evidence="2">The sequence shown here is derived from an EMBL/GenBank/DDBJ whole genome shotgun (WGS) entry which is preliminary data.</text>
</comment>
<dbReference type="EMBL" id="JTDY01015510">
    <property type="protein sequence ID" value="KOB51944.1"/>
    <property type="molecule type" value="Genomic_DNA"/>
</dbReference>
<proteinExistence type="predicted"/>
<dbReference type="AlphaFoldDB" id="A0A0L7K2R3"/>
<keyword evidence="3" id="KW-1185">Reference proteome</keyword>
<feature type="chain" id="PRO_5005572248" description="Trissin" evidence="1">
    <location>
        <begin position="19"/>
        <end position="109"/>
    </location>
</feature>
<protein>
    <recommendedName>
        <fullName evidence="4">Trissin</fullName>
    </recommendedName>
</protein>
<name>A0A0L7K2R3_OPEBR</name>
<sequence length="109" mass="12328">MLKVTALVCIVLVGMIYASKMSCDSCGQECAPSCGTRRFRACCFNYLRKKRVPDTFLTRKQDQDAEFWDSTHKLSATPLIVLSLNDWSDVLASDSKYYEDKAENRLSTA</sequence>
<evidence type="ECO:0000313" key="2">
    <source>
        <dbReference type="EMBL" id="KOB51944.1"/>
    </source>
</evidence>
<feature type="signal peptide" evidence="1">
    <location>
        <begin position="1"/>
        <end position="18"/>
    </location>
</feature>
<evidence type="ECO:0000313" key="3">
    <source>
        <dbReference type="Proteomes" id="UP000037510"/>
    </source>
</evidence>
<accession>A0A0L7K2R3</accession>
<keyword evidence="1" id="KW-0732">Signal</keyword>
<dbReference type="Proteomes" id="UP000037510">
    <property type="component" value="Unassembled WGS sequence"/>
</dbReference>
<evidence type="ECO:0000256" key="1">
    <source>
        <dbReference type="SAM" id="SignalP"/>
    </source>
</evidence>
<reference evidence="2 3" key="1">
    <citation type="journal article" date="2015" name="Genome Biol. Evol.">
        <title>The genome of winter moth (Operophtera brumata) provides a genomic perspective on sexual dimorphism and phenology.</title>
        <authorList>
            <person name="Derks M.F."/>
            <person name="Smit S."/>
            <person name="Salis L."/>
            <person name="Schijlen E."/>
            <person name="Bossers A."/>
            <person name="Mateman C."/>
            <person name="Pijl A.S."/>
            <person name="de Ridder D."/>
            <person name="Groenen M.A."/>
            <person name="Visser M.E."/>
            <person name="Megens H.J."/>
        </authorList>
    </citation>
    <scope>NUCLEOTIDE SEQUENCE [LARGE SCALE GENOMIC DNA]</scope>
    <source>
        <strain evidence="2">WM2013NL</strain>
        <tissue evidence="2">Head and thorax</tissue>
    </source>
</reference>